<gene>
    <name evidence="8 12" type="primary">aroE</name>
    <name evidence="12" type="ORF">COV74_07995</name>
</gene>
<evidence type="ECO:0000259" key="10">
    <source>
        <dbReference type="Pfam" id="PF08501"/>
    </source>
</evidence>
<comment type="subunit">
    <text evidence="8">Homodimer.</text>
</comment>
<dbReference type="InterPro" id="IPR011342">
    <property type="entry name" value="Shikimate_DH"/>
</dbReference>
<dbReference type="GO" id="GO:0004764">
    <property type="term" value="F:shikimate 3-dehydrogenase (NADP+) activity"/>
    <property type="evidence" value="ECO:0007669"/>
    <property type="project" value="UniProtKB-UniRule"/>
</dbReference>
<dbReference type="AlphaFoldDB" id="A0A2H0LMG8"/>
<feature type="binding site" evidence="8">
    <location>
        <position position="66"/>
    </location>
    <ligand>
        <name>shikimate</name>
        <dbReference type="ChEBI" id="CHEBI:36208"/>
    </ligand>
</feature>
<evidence type="ECO:0000256" key="7">
    <source>
        <dbReference type="ARBA" id="ARBA00049442"/>
    </source>
</evidence>
<feature type="binding site" evidence="8">
    <location>
        <position position="106"/>
    </location>
    <ligand>
        <name>shikimate</name>
        <dbReference type="ChEBI" id="CHEBI:36208"/>
    </ligand>
</feature>
<feature type="active site" description="Proton acceptor" evidence="8">
    <location>
        <position position="70"/>
    </location>
</feature>
<dbReference type="InterPro" id="IPR046346">
    <property type="entry name" value="Aminoacid_DH-like_N_sf"/>
</dbReference>
<dbReference type="GO" id="GO:0009073">
    <property type="term" value="P:aromatic amino acid family biosynthetic process"/>
    <property type="evidence" value="ECO:0007669"/>
    <property type="project" value="UniProtKB-KW"/>
</dbReference>
<evidence type="ECO:0000313" key="13">
    <source>
        <dbReference type="Proteomes" id="UP000230859"/>
    </source>
</evidence>
<dbReference type="Pfam" id="PF18317">
    <property type="entry name" value="SDH_C"/>
    <property type="match status" value="1"/>
</dbReference>
<evidence type="ECO:0000256" key="1">
    <source>
        <dbReference type="ARBA" id="ARBA00004871"/>
    </source>
</evidence>
<evidence type="ECO:0000256" key="3">
    <source>
        <dbReference type="ARBA" id="ARBA00022605"/>
    </source>
</evidence>
<dbReference type="UniPathway" id="UPA00053">
    <property type="reaction ID" value="UER00087"/>
</dbReference>
<comment type="similarity">
    <text evidence="8">Belongs to the shikimate dehydrogenase family.</text>
</comment>
<feature type="binding site" evidence="8">
    <location>
        <begin position="19"/>
        <end position="21"/>
    </location>
    <ligand>
        <name>shikimate</name>
        <dbReference type="ChEBI" id="CHEBI:36208"/>
    </ligand>
</feature>
<evidence type="ECO:0000259" key="9">
    <source>
        <dbReference type="Pfam" id="PF01488"/>
    </source>
</evidence>
<dbReference type="GO" id="GO:0008652">
    <property type="term" value="P:amino acid biosynthetic process"/>
    <property type="evidence" value="ECO:0007669"/>
    <property type="project" value="UniProtKB-KW"/>
</dbReference>
<protein>
    <recommendedName>
        <fullName evidence="2 8">Shikimate dehydrogenase (NADP(+))</fullName>
        <shortName evidence="8">SDH</shortName>
        <ecNumber evidence="2 8">1.1.1.25</ecNumber>
    </recommendedName>
</protein>
<dbReference type="Pfam" id="PF01488">
    <property type="entry name" value="Shikimate_DH"/>
    <property type="match status" value="1"/>
</dbReference>
<feature type="binding site" evidence="8">
    <location>
        <position position="257"/>
    </location>
    <ligand>
        <name>shikimate</name>
        <dbReference type="ChEBI" id="CHEBI:36208"/>
    </ligand>
</feature>
<name>A0A2H0LMG8_9BACT</name>
<dbReference type="Pfam" id="PF08501">
    <property type="entry name" value="Shikimate_dh_N"/>
    <property type="match status" value="1"/>
</dbReference>
<feature type="domain" description="Shikimate dehydrogenase substrate binding N-terminal" evidence="10">
    <location>
        <begin position="11"/>
        <end position="93"/>
    </location>
</feature>
<comment type="pathway">
    <text evidence="1 8">Metabolic intermediate biosynthesis; chorismate biosynthesis; chorismate from D-erythrose 4-phosphate and phosphoenolpyruvate: step 4/7.</text>
</comment>
<keyword evidence="3 8" id="KW-0028">Amino-acid biosynthesis</keyword>
<dbReference type="InterPro" id="IPR006151">
    <property type="entry name" value="Shikm_DH/Glu-tRNA_Rdtase"/>
</dbReference>
<feature type="binding site" evidence="8">
    <location>
        <begin position="130"/>
        <end position="134"/>
    </location>
    <ligand>
        <name>NADP(+)</name>
        <dbReference type="ChEBI" id="CHEBI:58349"/>
    </ligand>
</feature>
<feature type="binding site" evidence="8">
    <location>
        <begin position="154"/>
        <end position="159"/>
    </location>
    <ligand>
        <name>NADP(+)</name>
        <dbReference type="ChEBI" id="CHEBI:58349"/>
    </ligand>
</feature>
<evidence type="ECO:0000259" key="11">
    <source>
        <dbReference type="Pfam" id="PF18317"/>
    </source>
</evidence>
<keyword evidence="6 8" id="KW-0057">Aromatic amino acid biosynthesis</keyword>
<evidence type="ECO:0000256" key="4">
    <source>
        <dbReference type="ARBA" id="ARBA00022857"/>
    </source>
</evidence>
<accession>A0A2H0LMG8</accession>
<dbReference type="InterPro" id="IPR022893">
    <property type="entry name" value="Shikimate_DH_fam"/>
</dbReference>
<evidence type="ECO:0000256" key="8">
    <source>
        <dbReference type="HAMAP-Rule" id="MF_00222"/>
    </source>
</evidence>
<comment type="function">
    <text evidence="8">Involved in the biosynthesis of the chorismate, which leads to the biosynthesis of aromatic amino acids. Catalyzes the reversible NADPH linked reduction of 3-dehydroshikimate (DHSA) to yield shikimate (SA).</text>
</comment>
<dbReference type="PANTHER" id="PTHR21089">
    <property type="entry name" value="SHIKIMATE DEHYDROGENASE"/>
    <property type="match status" value="1"/>
</dbReference>
<keyword evidence="4 8" id="KW-0521">NADP</keyword>
<dbReference type="Gene3D" id="3.40.50.720">
    <property type="entry name" value="NAD(P)-binding Rossmann-like Domain"/>
    <property type="match status" value="1"/>
</dbReference>
<comment type="caution">
    <text evidence="12">The sequence shown here is derived from an EMBL/GenBank/DDBJ whole genome shotgun (WGS) entry which is preliminary data.</text>
</comment>
<dbReference type="PANTHER" id="PTHR21089:SF1">
    <property type="entry name" value="BIFUNCTIONAL 3-DEHYDROQUINATE DEHYDRATASE_SHIKIMATE DEHYDROGENASE, CHLOROPLASTIC"/>
    <property type="match status" value="1"/>
</dbReference>
<evidence type="ECO:0000256" key="2">
    <source>
        <dbReference type="ARBA" id="ARBA00012962"/>
    </source>
</evidence>
<feature type="domain" description="SDH C-terminal" evidence="11">
    <location>
        <begin position="250"/>
        <end position="280"/>
    </location>
</feature>
<evidence type="ECO:0000256" key="5">
    <source>
        <dbReference type="ARBA" id="ARBA00023002"/>
    </source>
</evidence>
<dbReference type="Proteomes" id="UP000230859">
    <property type="component" value="Unassembled WGS sequence"/>
</dbReference>
<feature type="domain" description="Quinate/shikimate 5-dehydrogenase/glutamyl-tRNA reductase" evidence="9">
    <location>
        <begin position="118"/>
        <end position="229"/>
    </location>
</feature>
<organism evidence="12 13">
    <name type="scientific">Candidatus Abzuiibacterium crystallinum</name>
    <dbReference type="NCBI Taxonomy" id="1974748"/>
    <lineage>
        <taxon>Bacteria</taxon>
        <taxon>Pseudomonadati</taxon>
        <taxon>Candidatus Omnitrophota</taxon>
        <taxon>Candidatus Abzuiibacterium</taxon>
    </lineage>
</organism>
<dbReference type="GO" id="GO:0009423">
    <property type="term" value="P:chorismate biosynthetic process"/>
    <property type="evidence" value="ECO:0007669"/>
    <property type="project" value="UniProtKB-UniRule"/>
</dbReference>
<dbReference type="Gene3D" id="3.40.50.10860">
    <property type="entry name" value="Leucine Dehydrogenase, chain A, domain 1"/>
    <property type="match status" value="1"/>
</dbReference>
<dbReference type="SUPFAM" id="SSF53223">
    <property type="entry name" value="Aminoacid dehydrogenase-like, N-terminal domain"/>
    <property type="match status" value="1"/>
</dbReference>
<evidence type="ECO:0000313" key="12">
    <source>
        <dbReference type="EMBL" id="PIQ85630.1"/>
    </source>
</evidence>
<feature type="binding site" evidence="8">
    <location>
        <position position="91"/>
    </location>
    <ligand>
        <name>shikimate</name>
        <dbReference type="ChEBI" id="CHEBI:36208"/>
    </ligand>
</feature>
<reference evidence="12 13" key="1">
    <citation type="submission" date="2017-09" db="EMBL/GenBank/DDBJ databases">
        <title>Depth-based differentiation of microbial function through sediment-hosted aquifers and enrichment of novel symbionts in the deep terrestrial subsurface.</title>
        <authorList>
            <person name="Probst A.J."/>
            <person name="Ladd B."/>
            <person name="Jarett J.K."/>
            <person name="Geller-Mcgrath D.E."/>
            <person name="Sieber C.M."/>
            <person name="Emerson J.B."/>
            <person name="Anantharaman K."/>
            <person name="Thomas B.C."/>
            <person name="Malmstrom R."/>
            <person name="Stieglmeier M."/>
            <person name="Klingl A."/>
            <person name="Woyke T."/>
            <person name="Ryan C.M."/>
            <person name="Banfield J.F."/>
        </authorList>
    </citation>
    <scope>NUCLEOTIDE SEQUENCE [LARGE SCALE GENOMIC DNA]</scope>
    <source>
        <strain evidence="12">CG11_big_fil_rev_8_21_14_0_20_45_26</strain>
    </source>
</reference>
<dbReference type="CDD" id="cd01065">
    <property type="entry name" value="NAD_bind_Shikimate_DH"/>
    <property type="match status" value="1"/>
</dbReference>
<dbReference type="EMBL" id="PCVY01000064">
    <property type="protein sequence ID" value="PIQ85630.1"/>
    <property type="molecule type" value="Genomic_DNA"/>
</dbReference>
<feature type="binding site" evidence="8">
    <location>
        <position position="250"/>
    </location>
    <ligand>
        <name>NADP(+)</name>
        <dbReference type="ChEBI" id="CHEBI:58349"/>
    </ligand>
</feature>
<sequence>MLNEEVKVFGLFGYPLSHSLSPAMQNAALRTAGIPGVYLAFERDRRHFLRLLRNRRKLILDGFNLTVPHKETILPFLDRIDQVAKDVGAVNTVKRAGKHWIGFNTDVDGFLRALQEAGLRLKGKKTLLLGAGGAAKAAAYALVWKGVRELRIFNRTQNRGRQLCRVIQKKFPHSKVMHVRNKSELKQALFETDLLVNATSAGLRHQSQPLIPRSLWPKGKRVFVFDMMYGRRPTELIRTAKRLRHRTLDGETMLLHQGARAFEIWTGRKAPLAVMRKALRHAIMGS</sequence>
<dbReference type="InterPro" id="IPR013708">
    <property type="entry name" value="Shikimate_DH-bd_N"/>
</dbReference>
<feature type="binding site" evidence="8">
    <location>
        <position position="227"/>
    </location>
    <ligand>
        <name>NADP(+)</name>
        <dbReference type="ChEBI" id="CHEBI:58349"/>
    </ligand>
</feature>
<dbReference type="SUPFAM" id="SSF51735">
    <property type="entry name" value="NAD(P)-binding Rossmann-fold domains"/>
    <property type="match status" value="1"/>
</dbReference>
<dbReference type="InterPro" id="IPR036291">
    <property type="entry name" value="NAD(P)-bd_dom_sf"/>
</dbReference>
<dbReference type="HAMAP" id="MF_00222">
    <property type="entry name" value="Shikimate_DH_AroE"/>
    <property type="match status" value="1"/>
</dbReference>
<feature type="binding site" evidence="8">
    <location>
        <position position="229"/>
    </location>
    <ligand>
        <name>shikimate</name>
        <dbReference type="ChEBI" id="CHEBI:36208"/>
    </ligand>
</feature>
<dbReference type="InterPro" id="IPR041121">
    <property type="entry name" value="SDH_C"/>
</dbReference>
<proteinExistence type="inferred from homology"/>
<evidence type="ECO:0000256" key="6">
    <source>
        <dbReference type="ARBA" id="ARBA00023141"/>
    </source>
</evidence>
<dbReference type="NCBIfam" id="TIGR00507">
    <property type="entry name" value="aroE"/>
    <property type="match status" value="1"/>
</dbReference>
<comment type="caution">
    <text evidence="8">Lacks conserved residue(s) required for the propagation of feature annotation.</text>
</comment>
<dbReference type="GO" id="GO:0019632">
    <property type="term" value="P:shikimate metabolic process"/>
    <property type="evidence" value="ECO:0007669"/>
    <property type="project" value="InterPro"/>
</dbReference>
<keyword evidence="5 8" id="KW-0560">Oxidoreductase</keyword>
<dbReference type="GO" id="GO:0050661">
    <property type="term" value="F:NADP binding"/>
    <property type="evidence" value="ECO:0007669"/>
    <property type="project" value="InterPro"/>
</dbReference>
<comment type="catalytic activity">
    <reaction evidence="7 8">
        <text>shikimate + NADP(+) = 3-dehydroshikimate + NADPH + H(+)</text>
        <dbReference type="Rhea" id="RHEA:17737"/>
        <dbReference type="ChEBI" id="CHEBI:15378"/>
        <dbReference type="ChEBI" id="CHEBI:16630"/>
        <dbReference type="ChEBI" id="CHEBI:36208"/>
        <dbReference type="ChEBI" id="CHEBI:57783"/>
        <dbReference type="ChEBI" id="CHEBI:58349"/>
        <dbReference type="EC" id="1.1.1.25"/>
    </reaction>
</comment>
<dbReference type="EC" id="1.1.1.25" evidence="2 8"/>